<evidence type="ECO:0000256" key="1">
    <source>
        <dbReference type="ARBA" id="ARBA00009986"/>
    </source>
</evidence>
<feature type="active site" evidence="5">
    <location>
        <position position="219"/>
    </location>
</feature>
<gene>
    <name evidence="8" type="primary">calB</name>
    <name evidence="8" type="ORF">GCM10010970_35840</name>
</gene>
<dbReference type="InterPro" id="IPR016161">
    <property type="entry name" value="Ald_DH/histidinol_DH"/>
</dbReference>
<comment type="similarity">
    <text evidence="1 4 6">Belongs to the aldehyde dehydrogenase family.</text>
</comment>
<dbReference type="InterPro" id="IPR029510">
    <property type="entry name" value="Ald_DH_CS_GLU"/>
</dbReference>
<keyword evidence="9" id="KW-1185">Reference proteome</keyword>
<accession>A0ABQ2PDF6</accession>
<dbReference type="Gene3D" id="3.40.309.10">
    <property type="entry name" value="Aldehyde Dehydrogenase, Chain A, domain 2"/>
    <property type="match status" value="1"/>
</dbReference>
<dbReference type="RefSeq" id="WP_188706138.1">
    <property type="nucleotide sequence ID" value="NZ_BMLX01000006.1"/>
</dbReference>
<dbReference type="InterPro" id="IPR016162">
    <property type="entry name" value="Ald_DH_N"/>
</dbReference>
<dbReference type="PROSITE" id="PS00070">
    <property type="entry name" value="ALDEHYDE_DEHYDR_CYS"/>
    <property type="match status" value="1"/>
</dbReference>
<dbReference type="PIRSF" id="PIRSF036492">
    <property type="entry name" value="ALDH"/>
    <property type="match status" value="1"/>
</dbReference>
<dbReference type="EMBL" id="BMLX01000006">
    <property type="protein sequence ID" value="GGP23584.1"/>
    <property type="molecule type" value="Genomic_DNA"/>
</dbReference>
<dbReference type="InterPro" id="IPR012394">
    <property type="entry name" value="Aldehyde_DH_NAD(P)"/>
</dbReference>
<evidence type="ECO:0000256" key="6">
    <source>
        <dbReference type="RuleBase" id="RU003345"/>
    </source>
</evidence>
<keyword evidence="2 4" id="KW-0560">Oxidoreductase</keyword>
<comment type="caution">
    <text evidence="8">The sequence shown here is derived from an EMBL/GenBank/DDBJ whole genome shotgun (WGS) entry which is preliminary data.</text>
</comment>
<dbReference type="PANTHER" id="PTHR43570">
    <property type="entry name" value="ALDEHYDE DEHYDROGENASE"/>
    <property type="match status" value="1"/>
</dbReference>
<dbReference type="InterPro" id="IPR016163">
    <property type="entry name" value="Ald_DH_C"/>
</dbReference>
<dbReference type="Pfam" id="PF00171">
    <property type="entry name" value="Aldedh"/>
    <property type="match status" value="1"/>
</dbReference>
<evidence type="ECO:0000256" key="2">
    <source>
        <dbReference type="ARBA" id="ARBA00023002"/>
    </source>
</evidence>
<dbReference type="InterPro" id="IPR015590">
    <property type="entry name" value="Aldehyde_DH_dom"/>
</dbReference>
<protein>
    <recommendedName>
        <fullName evidence="4">Aldehyde dehydrogenase</fullName>
    </recommendedName>
</protein>
<dbReference type="PROSITE" id="PS00687">
    <property type="entry name" value="ALDEHYDE_DEHYDR_GLU"/>
    <property type="match status" value="1"/>
</dbReference>
<name>A0ABQ2PDF6_9NEIS</name>
<sequence length="471" mass="51777">MHDLPELTRSELAARLNVLRLAQRNQPMPDWPARAARLQTLQRLIVDNRPALIAAVNQDFGQRPAQETELLELVPVLAGIEHALKQGRRWMRSRRRAVGWRLWPASGWQMPQPRGVIGIVAPWNYPLFLSLGPLTSALAAGNRAMIKLSESSPALFELLHKLVGDYFAPDEVVIYGGAVEQARAFVSLPFDQVLFTGSTDVGRSVMTAAASNLTPVVLELGGKSPALILDDGDFEQAVSRILYGKLVNGGQTCVAPDYVLLPAGREADFIAVARRWAERLYPAFPRDFASMATPGQFKRMQTIHDEALTQGALAHALLPAAAIDAAGRFFPPFVYTGVPQDARLLSEELFGPLLPLVPYQTLAEALDWINDRPHPLALYVFTRSRRAARHVLQQTHAGGATINDTLLHIAAAELPFGGVGDSGMGAYHGKDGFDVMSHLKPVLRQGPIRALDWLAPPYGVQFERLVKWLTR</sequence>
<dbReference type="Gene3D" id="3.40.605.10">
    <property type="entry name" value="Aldehyde Dehydrogenase, Chain A, domain 1"/>
    <property type="match status" value="1"/>
</dbReference>
<evidence type="ECO:0000256" key="4">
    <source>
        <dbReference type="PIRNR" id="PIRNR036492"/>
    </source>
</evidence>
<organism evidence="8 9">
    <name type="scientific">Silvimonas iriomotensis</name>
    <dbReference type="NCBI Taxonomy" id="449662"/>
    <lineage>
        <taxon>Bacteria</taxon>
        <taxon>Pseudomonadati</taxon>
        <taxon>Pseudomonadota</taxon>
        <taxon>Betaproteobacteria</taxon>
        <taxon>Neisseriales</taxon>
        <taxon>Chitinibacteraceae</taxon>
        <taxon>Silvimonas</taxon>
    </lineage>
</organism>
<proteinExistence type="inferred from homology"/>
<evidence type="ECO:0000313" key="8">
    <source>
        <dbReference type="EMBL" id="GGP23584.1"/>
    </source>
</evidence>
<evidence type="ECO:0000256" key="3">
    <source>
        <dbReference type="ARBA" id="ARBA00023027"/>
    </source>
</evidence>
<feature type="domain" description="Aldehyde dehydrogenase" evidence="7">
    <location>
        <begin position="28"/>
        <end position="441"/>
    </location>
</feature>
<evidence type="ECO:0000313" key="9">
    <source>
        <dbReference type="Proteomes" id="UP000637267"/>
    </source>
</evidence>
<dbReference type="InterPro" id="IPR016160">
    <property type="entry name" value="Ald_DH_CS_CYS"/>
</dbReference>
<dbReference type="PANTHER" id="PTHR43570:SF20">
    <property type="entry name" value="ALDEHYDE DEHYDROGENASE ALDX-RELATED"/>
    <property type="match status" value="1"/>
</dbReference>
<reference evidence="9" key="1">
    <citation type="journal article" date="2019" name="Int. J. Syst. Evol. Microbiol.">
        <title>The Global Catalogue of Microorganisms (GCM) 10K type strain sequencing project: providing services to taxonomists for standard genome sequencing and annotation.</title>
        <authorList>
            <consortium name="The Broad Institute Genomics Platform"/>
            <consortium name="The Broad Institute Genome Sequencing Center for Infectious Disease"/>
            <person name="Wu L."/>
            <person name="Ma J."/>
        </authorList>
    </citation>
    <scope>NUCLEOTIDE SEQUENCE [LARGE SCALE GENOMIC DNA]</scope>
    <source>
        <strain evidence="9">CGMCC 1.8859</strain>
    </source>
</reference>
<dbReference type="SUPFAM" id="SSF53720">
    <property type="entry name" value="ALDH-like"/>
    <property type="match status" value="1"/>
</dbReference>
<evidence type="ECO:0000256" key="5">
    <source>
        <dbReference type="PROSITE-ProRule" id="PRU10007"/>
    </source>
</evidence>
<dbReference type="Proteomes" id="UP000637267">
    <property type="component" value="Unassembled WGS sequence"/>
</dbReference>
<evidence type="ECO:0000259" key="7">
    <source>
        <dbReference type="Pfam" id="PF00171"/>
    </source>
</evidence>
<keyword evidence="3" id="KW-0520">NAD</keyword>